<feature type="compositionally biased region" description="Polar residues" evidence="1">
    <location>
        <begin position="55"/>
        <end position="65"/>
    </location>
</feature>
<keyword evidence="3" id="KW-1185">Reference proteome</keyword>
<dbReference type="GO" id="GO:0005524">
    <property type="term" value="F:ATP binding"/>
    <property type="evidence" value="ECO:0007669"/>
    <property type="project" value="UniProtKB-KW"/>
</dbReference>
<name>A0ABR3EPY7_9AGAR</name>
<keyword evidence="2" id="KW-0067">ATP-binding</keyword>
<feature type="region of interest" description="Disordered" evidence="1">
    <location>
        <begin position="27"/>
        <end position="70"/>
    </location>
</feature>
<protein>
    <submittedName>
        <fullName evidence="2">ATP-binding cassette long-chain fatty acid transporter pxa1</fullName>
    </submittedName>
</protein>
<evidence type="ECO:0000313" key="3">
    <source>
        <dbReference type="Proteomes" id="UP001465976"/>
    </source>
</evidence>
<evidence type="ECO:0000313" key="2">
    <source>
        <dbReference type="EMBL" id="KAL0564956.1"/>
    </source>
</evidence>
<gene>
    <name evidence="2" type="primary">PXA1_2</name>
    <name evidence="2" type="ORF">V5O48_017076</name>
</gene>
<evidence type="ECO:0000256" key="1">
    <source>
        <dbReference type="SAM" id="MobiDB-lite"/>
    </source>
</evidence>
<reference evidence="2 3" key="1">
    <citation type="submission" date="2024-02" db="EMBL/GenBank/DDBJ databases">
        <title>A draft genome for the cacao thread blight pathogen Marasmius crinis-equi.</title>
        <authorList>
            <person name="Cohen S.P."/>
            <person name="Baruah I.K."/>
            <person name="Amoako-Attah I."/>
            <person name="Bukari Y."/>
            <person name="Meinhardt L.W."/>
            <person name="Bailey B.A."/>
        </authorList>
    </citation>
    <scope>NUCLEOTIDE SEQUENCE [LARGE SCALE GENOMIC DNA]</scope>
    <source>
        <strain evidence="2 3">GH-76</strain>
    </source>
</reference>
<organism evidence="2 3">
    <name type="scientific">Marasmius crinis-equi</name>
    <dbReference type="NCBI Taxonomy" id="585013"/>
    <lineage>
        <taxon>Eukaryota</taxon>
        <taxon>Fungi</taxon>
        <taxon>Dikarya</taxon>
        <taxon>Basidiomycota</taxon>
        <taxon>Agaricomycotina</taxon>
        <taxon>Agaricomycetes</taxon>
        <taxon>Agaricomycetidae</taxon>
        <taxon>Agaricales</taxon>
        <taxon>Marasmiineae</taxon>
        <taxon>Marasmiaceae</taxon>
        <taxon>Marasmius</taxon>
    </lineage>
</organism>
<dbReference type="EMBL" id="JBAHYK010002495">
    <property type="protein sequence ID" value="KAL0564956.1"/>
    <property type="molecule type" value="Genomic_DNA"/>
</dbReference>
<comment type="caution">
    <text evidence="2">The sequence shown here is derived from an EMBL/GenBank/DDBJ whole genome shotgun (WGS) entry which is preliminary data.</text>
</comment>
<sequence>MSLGITLVTVSLRPSLMKHHKLLLTLNGPGSAEEGSEEGQEDADGVPGPRGWTLTRLNGSSYQNTQKEEEEELEERLREVEAWEKRVKELDELLRAVEE</sequence>
<feature type="compositionally biased region" description="Acidic residues" evidence="1">
    <location>
        <begin position="34"/>
        <end position="44"/>
    </location>
</feature>
<keyword evidence="2" id="KW-0547">Nucleotide-binding</keyword>
<proteinExistence type="predicted"/>
<dbReference type="Proteomes" id="UP001465976">
    <property type="component" value="Unassembled WGS sequence"/>
</dbReference>
<accession>A0ABR3EPY7</accession>